<feature type="compositionally biased region" description="Basic residues" evidence="1">
    <location>
        <begin position="904"/>
        <end position="922"/>
    </location>
</feature>
<reference evidence="2 3" key="1">
    <citation type="journal article" date="2014" name="PLoS Genet.">
        <title>The Genome of Spironucleus salmonicida Highlights a Fish Pathogen Adapted to Fluctuating Environments.</title>
        <authorList>
            <person name="Xu F."/>
            <person name="Jerlstrom-Hultqvist J."/>
            <person name="Einarsson E."/>
            <person name="Astvaldsson A."/>
            <person name="Svard S.G."/>
            <person name="Andersson J.O."/>
        </authorList>
    </citation>
    <scope>NUCLEOTIDE SEQUENCE</scope>
    <source>
        <strain evidence="3">ATCC 50377</strain>
    </source>
</reference>
<name>V6M5S9_9EUKA</name>
<evidence type="ECO:0000256" key="1">
    <source>
        <dbReference type="SAM" id="MobiDB-lite"/>
    </source>
</evidence>
<accession>V6M5S9</accession>
<dbReference type="Gene3D" id="2.130.10.10">
    <property type="entry name" value="YVTN repeat-like/Quinoprotein amine dehydrogenase"/>
    <property type="match status" value="1"/>
</dbReference>
<dbReference type="InterPro" id="IPR015943">
    <property type="entry name" value="WD40/YVTN_repeat-like_dom_sf"/>
</dbReference>
<dbReference type="VEuPathDB" id="GiardiaDB:SS50377_23712"/>
<sequence>MHNPKNYRPSSSLGQRLENIPSQPLFQKIFIKLDKLITAYTQNNIIVLQFKNYIEIYDMPTQTKLYKLDFQYLICASQILNQHIFVATIDGVLYQMDITQFSQGQVKTEALDILYTAKSGHTIYIPLQQSKIFCPNKSTNKEIKTKFILPVDDVLYIVYQQNQYYYVVSVIDGLSQFVRLPQISQILGCTEYLLIGHQSGDMSAYCPKSNLLVNIYDQYKSPIKQIAFYEQNTIFVGFLDGCVAFYNVETRTTEKTFVASEYQGETGDSIFDQTQIMFSQKGCQDMVFLDKNRILVLFKSFFFIFDVSIWQAIDIINYSFYGNKNIHKIILSDNLLLGVGPNIFQSIDFPEDMEGNFTKVDIQLDKIYLKFPPQRVISPVPNNLRQSQLKQVNFSLNNSDLIRTAFQVPEQQFLFNDYGDDELSDISITDNTIILDHLALENSLQNQLISQPPLQIDDLLSKASFIPEVSFSDMKKMAKTTQSVNAYDDLQGFLKKQQGFTQFLLSKTVQNGPETSEMLFGKTRIQLQQKPPKPKNTIFLEDVKQPLVFDDKPVQFNDLQKQQTLGQKQLFLEQSKVNTENQLQKIRISAKLKNDFKPILGHQHTKIPKRIQQAYSLKPDSLPFGDNVSMNIKSFAIPKSISDSKNFKKSNRFLYENTSISQLISNAQASSQLTKIDVSEFAAKILDLRELNLDEPLAIQRFIIQLMKLSKSGTAAGFLLFQGNKMSPEEIQAYLAQITKKLDGGSAKKDFKKLLKSFDFNTIRHGPETSARLMQSLDSDQKNSLYHVSEDKNIYNFLSETQRKTLESGYGNSSLRLVLDHLQKQGISIDVGAVGEEKAAELFQAFVAKALKSVQNGGEGVQPIEKLLGELNSVLPLIGADLGVLGGCESERQRENTLFGNPTKQRHGKVVGKSGRTFKKSKKREEIQPKIHDSGGDLGADSGSYSQESYTASEDLEVLTTEKIIRQLSVPFNQEFQDLTFSDIQAIFQILKFDVSSQALFAENLRHVYNSVLNQQKSPKNAKQSDEQQIALTKQINISVNSELISINNLVGLQLLLLVNDKQNFYVFAKKQIKNQGNIENAVIDKLFKFIMSIRKYFIQKIVADNVKNVKQLTPQIELEEKQGISGFKGKKSPIMLKQDGKLEFMQSDPSKHQVSALDKLAQQERVKRKKKTPIPKLDEQFEQILQSSGTSQHIIDEVSSEYYSTDDEEVQSESTSIPESDSFEYQFQLTEREKLFLKYIPFRDPFVETQEIKRSKMNIKYPECKQLLKSKSLINLQTRTTYSYVIIQQLCESEAPKIQLNKDIKLAPTQIFNLQPIQKIPKAMIKFENFVDDLLQDKIQSCNYINKRNLYSILKDQNVNDFSYKQQKFEKNVYYFDNVSQTLKGIFRSHSARRRVIKNINVQQQQKLTNNQIKLQKLNEKIKLSIKEIQKVNIFLALKPIPNKLIDDNCVTTRKTSMFKTYALKNQFELNIDTALIFNNILQTSLFFSQNQFKQQLDLVSDDEMVQMKHYKYCKPTDQINKKYLVTNLNFIDSAEYRNLNGLEDYSVYKESFAKEILKRESILDVFDINLSSLHYDKGIQIVKIDLQLNVVDQCFINNAYDFYINDQLTFLSSISQFSLQSALLQMLDTDYKEFYKNIKQPVVISSPDLSWQALKDKFLTYQRDIDKQKQKKTTKQRKYILKQEKLAQKQHLLNKDQGIKMTFSKMYQEKKQVKALASGKKNEFQIPYRYLQISLLCYSAKIITSTFQNTFYCSILALAETIQDFKARYLQILDNQQSSIIMPISTIGSLQFTKIQSQLNNFKLMLIKNVKESLIEQKFQNLLLESQALRDTQQEILEDYLSLSLYDKIVEHIKIDKITQWMVWSELNETKADRDKLALIEQQRLEKLKEEQQQADVLQSQEHNRIQAEKHLFEQFEQFVKIINNKEQKYKQIAISMLYIFNDAQDQQYSKQYFVNNIDKIIQKYPQFYKNLLDIELSIEVLRKQLQIDSSLHFYTLSFAKLYLEKSLEFKEHGFSFRFLGPLSLSGDSNIGLADFAQGVLNSKEFIQKQLIQTLSVIRNVSKTDVSKAAYFNVQLQMQGSPIRQELKKKKERFIKTQQQKSFIVNDNAVQMGIIGPSEKLLRSIVKNDMQGLKNMVDSRLHKLAESNIAGLCEDSQSDQDFNLKSQVSVNFKDYPVEHDDDFVKLSVRPTFQAVNLMALDTSIASQPLQNNPQQKPVYETQVKPQSSYERAAISLIKKSQVTRPSSKLENSKKAVLRSVTITRPVSQAEIAYRKARLNNDVDLNITGKFIIK</sequence>
<dbReference type="EMBL" id="KI545981">
    <property type="protein sequence ID" value="EST48694.1"/>
    <property type="molecule type" value="Genomic_DNA"/>
</dbReference>
<feature type="region of interest" description="Disordered" evidence="1">
    <location>
        <begin position="899"/>
        <end position="946"/>
    </location>
</feature>
<protein>
    <submittedName>
        <fullName evidence="2">Uncharacterized protein</fullName>
    </submittedName>
</protein>
<gene>
    <name evidence="2" type="ORF">SS50377_11307</name>
    <name evidence="3" type="ORF">SS50377_23712</name>
</gene>
<reference evidence="3" key="2">
    <citation type="submission" date="2020-12" db="EMBL/GenBank/DDBJ databases">
        <title>New Spironucleus salmonicida genome in near-complete chromosomes.</title>
        <authorList>
            <person name="Xu F."/>
            <person name="Kurt Z."/>
            <person name="Jimenez-Gonzalez A."/>
            <person name="Astvaldsson A."/>
            <person name="Andersson J.O."/>
            <person name="Svard S.G."/>
        </authorList>
    </citation>
    <scope>NUCLEOTIDE SEQUENCE</scope>
    <source>
        <strain evidence="3">ATCC 50377</strain>
    </source>
</reference>
<evidence type="ECO:0000313" key="2">
    <source>
        <dbReference type="EMBL" id="EST48694.1"/>
    </source>
</evidence>
<dbReference type="InterPro" id="IPR036322">
    <property type="entry name" value="WD40_repeat_dom_sf"/>
</dbReference>
<feature type="compositionally biased region" description="Basic and acidic residues" evidence="1">
    <location>
        <begin position="923"/>
        <end position="935"/>
    </location>
</feature>
<dbReference type="Proteomes" id="UP000018208">
    <property type="component" value="Unassembled WGS sequence"/>
</dbReference>
<keyword evidence="4" id="KW-1185">Reference proteome</keyword>
<evidence type="ECO:0000313" key="4">
    <source>
        <dbReference type="Proteomes" id="UP000018208"/>
    </source>
</evidence>
<organism evidence="2">
    <name type="scientific">Spironucleus salmonicida</name>
    <dbReference type="NCBI Taxonomy" id="348837"/>
    <lineage>
        <taxon>Eukaryota</taxon>
        <taxon>Metamonada</taxon>
        <taxon>Diplomonadida</taxon>
        <taxon>Hexamitidae</taxon>
        <taxon>Hexamitinae</taxon>
        <taxon>Spironucleus</taxon>
    </lineage>
</organism>
<evidence type="ECO:0000313" key="3">
    <source>
        <dbReference type="EMBL" id="KAH0573777.1"/>
    </source>
</evidence>
<dbReference type="SUPFAM" id="SSF50978">
    <property type="entry name" value="WD40 repeat-like"/>
    <property type="match status" value="1"/>
</dbReference>
<dbReference type="EMBL" id="AUWU02000004">
    <property type="protein sequence ID" value="KAH0573777.1"/>
    <property type="molecule type" value="Genomic_DNA"/>
</dbReference>
<proteinExistence type="predicted"/>